<feature type="domain" description="TIR" evidence="2">
    <location>
        <begin position="4"/>
        <end position="101"/>
    </location>
</feature>
<protein>
    <recommendedName>
        <fullName evidence="2">TIR domain-containing protein</fullName>
    </recommendedName>
</protein>
<dbReference type="Gene3D" id="3.40.50.10140">
    <property type="entry name" value="Toll/interleukin-1 receptor homology (TIR) domain"/>
    <property type="match status" value="1"/>
</dbReference>
<feature type="region of interest" description="Disordered" evidence="1">
    <location>
        <begin position="385"/>
        <end position="413"/>
    </location>
</feature>
<dbReference type="GO" id="GO:0007165">
    <property type="term" value="P:signal transduction"/>
    <property type="evidence" value="ECO:0007669"/>
    <property type="project" value="InterPro"/>
</dbReference>
<reference evidence="3 4" key="1">
    <citation type="journal article" date="2014" name="J. Biotechnol.">
        <title>Complete genome sequence of the actinobacterium Actinoplanes friuliensis HAG 010964, producer of the lipopeptide antibiotic friulimycin.</title>
        <authorList>
            <person name="Ruckert C."/>
            <person name="Szczepanowski R."/>
            <person name="Albersmeier A."/>
            <person name="Goesmann A."/>
            <person name="Fischer N."/>
            <person name="Steinkamper A."/>
            <person name="Puhler A."/>
            <person name="Biener R."/>
            <person name="Schwartz D."/>
            <person name="Kalinowski J."/>
        </authorList>
    </citation>
    <scope>NUCLEOTIDE SEQUENCE [LARGE SCALE GENOMIC DNA]</scope>
    <source>
        <strain evidence="3 4">DSM 7358</strain>
    </source>
</reference>
<accession>U5VYH8</accession>
<evidence type="ECO:0000259" key="2">
    <source>
        <dbReference type="Pfam" id="PF13676"/>
    </source>
</evidence>
<organism evidence="3 4">
    <name type="scientific">Actinoplanes friuliensis DSM 7358</name>
    <dbReference type="NCBI Taxonomy" id="1246995"/>
    <lineage>
        <taxon>Bacteria</taxon>
        <taxon>Bacillati</taxon>
        <taxon>Actinomycetota</taxon>
        <taxon>Actinomycetes</taxon>
        <taxon>Micromonosporales</taxon>
        <taxon>Micromonosporaceae</taxon>
        <taxon>Actinoplanes</taxon>
    </lineage>
</organism>
<feature type="compositionally biased region" description="Basic and acidic residues" evidence="1">
    <location>
        <begin position="388"/>
        <end position="413"/>
    </location>
</feature>
<sequence length="413" mass="44978">MARVFVSHSANGDPYAASVRDAVEARLAADGHSPLVDRNLIHPGDRWRATLLNWLGTCDAAVILITDKAEDSNWVRAECTILGWRAWLNPSMRIVPVLLNEGASSAVLETLGLTPVAMREIQVLKVDDLTGHDPATVAEAVGDCFEGYRVSLHDKDPMVKWRVRVERHLDDNMFLEDAALRLGIHDDDIKAGESLSTWVADRLLQSEAVPIEQAVDELIMDPRFAQWMGSFAPLISCAWLPAEMADKLFAVAADQSGRRVAWATVARPTTAGRLLRRITCCDTRYTIVGPVSAAGTGSGDHAELVDRYAGAILKAIGAYTEADWPSAYASLQKSKSKPVFVLLGEDALEAGVLTPLVARFQGLVFFCSGPVRDLRPEHAVELTPPLPADREAEGGSVADRIETLRNETDVRAP</sequence>
<evidence type="ECO:0000313" key="4">
    <source>
        <dbReference type="Proteomes" id="UP000017746"/>
    </source>
</evidence>
<dbReference type="EMBL" id="CP006272">
    <property type="protein sequence ID" value="AGZ40701.1"/>
    <property type="molecule type" value="Genomic_DNA"/>
</dbReference>
<dbReference type="Pfam" id="PF13676">
    <property type="entry name" value="TIR_2"/>
    <property type="match status" value="1"/>
</dbReference>
<keyword evidence="4" id="KW-1185">Reference proteome</keyword>
<dbReference type="Proteomes" id="UP000017746">
    <property type="component" value="Chromosome"/>
</dbReference>
<dbReference type="KEGG" id="afs:AFR_12075"/>
<dbReference type="SUPFAM" id="SSF52200">
    <property type="entry name" value="Toll/Interleukin receptor TIR domain"/>
    <property type="match status" value="1"/>
</dbReference>
<dbReference type="InterPro" id="IPR000157">
    <property type="entry name" value="TIR_dom"/>
</dbReference>
<evidence type="ECO:0000256" key="1">
    <source>
        <dbReference type="SAM" id="MobiDB-lite"/>
    </source>
</evidence>
<dbReference type="eggNOG" id="ENOG502ZJBU">
    <property type="taxonomic scope" value="Bacteria"/>
</dbReference>
<dbReference type="PATRIC" id="fig|1246995.3.peg.2458"/>
<dbReference type="AlphaFoldDB" id="U5VYH8"/>
<proteinExistence type="predicted"/>
<dbReference type="HOGENOM" id="CLU_665041_0_0_11"/>
<dbReference type="InterPro" id="IPR035897">
    <property type="entry name" value="Toll_tir_struct_dom_sf"/>
</dbReference>
<gene>
    <name evidence="3" type="ORF">AFR_12075</name>
</gene>
<evidence type="ECO:0000313" key="3">
    <source>
        <dbReference type="EMBL" id="AGZ40701.1"/>
    </source>
</evidence>
<name>U5VYH8_9ACTN</name>